<feature type="chain" id="PRO_5046977875" evidence="1">
    <location>
        <begin position="23"/>
        <end position="1505"/>
    </location>
</feature>
<organism evidence="3 4">
    <name type="scientific">Flavobacterium lipolyticum</name>
    <dbReference type="NCBI Taxonomy" id="2893754"/>
    <lineage>
        <taxon>Bacteria</taxon>
        <taxon>Pseudomonadati</taxon>
        <taxon>Bacteroidota</taxon>
        <taxon>Flavobacteriia</taxon>
        <taxon>Flavobacteriales</taxon>
        <taxon>Flavobacteriaceae</taxon>
        <taxon>Flavobacterium</taxon>
    </lineage>
</organism>
<feature type="domain" description="DUF5977" evidence="2">
    <location>
        <begin position="1316"/>
        <end position="1380"/>
    </location>
</feature>
<dbReference type="Proteomes" id="UP001430700">
    <property type="component" value="Unassembled WGS sequence"/>
</dbReference>
<feature type="domain" description="DUF5977" evidence="2">
    <location>
        <begin position="1446"/>
        <end position="1498"/>
    </location>
</feature>
<name>A0ABS8M4C3_9FLAO</name>
<evidence type="ECO:0000256" key="1">
    <source>
        <dbReference type="SAM" id="SignalP"/>
    </source>
</evidence>
<dbReference type="InterPro" id="IPR046020">
    <property type="entry name" value="DUF5977"/>
</dbReference>
<feature type="domain" description="DUF5977" evidence="2">
    <location>
        <begin position="1121"/>
        <end position="1185"/>
    </location>
</feature>
<gene>
    <name evidence="3" type="ORF">LNQ34_18070</name>
</gene>
<reference evidence="3" key="1">
    <citation type="submission" date="2021-11" db="EMBL/GenBank/DDBJ databases">
        <title>Description of novel Flavobacterium species.</title>
        <authorList>
            <person name="Saticioglu I.B."/>
            <person name="Ay H."/>
            <person name="Altun S."/>
            <person name="Duman M."/>
        </authorList>
    </citation>
    <scope>NUCLEOTIDE SEQUENCE</scope>
    <source>
        <strain evidence="3">F-126</strain>
    </source>
</reference>
<keyword evidence="4" id="KW-1185">Reference proteome</keyword>
<evidence type="ECO:0000259" key="2">
    <source>
        <dbReference type="Pfam" id="PF19404"/>
    </source>
</evidence>
<proteinExistence type="predicted"/>
<protein>
    <submittedName>
        <fullName evidence="3">DUF5977 domain-containing protein</fullName>
    </submittedName>
</protein>
<dbReference type="RefSeq" id="WP_230000731.1">
    <property type="nucleotide sequence ID" value="NZ_JAJJMN010000002.1"/>
</dbReference>
<feature type="domain" description="DUF5977" evidence="2">
    <location>
        <begin position="1381"/>
        <end position="1445"/>
    </location>
</feature>
<keyword evidence="1" id="KW-0732">Signal</keyword>
<sequence length="1505" mass="165476">MKKSFIPFLIFVLLLSISKTVAQNDADRQPQITPPYPATADLGNYGNVPVGLFTGSPSVNLELYTLKEGGNTIPLSMSYNSNGVQVDAIPRQLGIDWNLIATGVITRSVVDQPDDEIAFYNVDASLIDCIPNDTARNIAGANQVDTEKDVFSLNAFGLSVKFIFADDRRNTIQIEQSKIKIVYEGGFFTVIDVDGTVYTFGGTNAVEESLSRNEGVSGPVPPVQYNTAWYLTKIQKPGGVSPVVFSYSQEWMRFYSSYFQKAVSTQQNIRSTGYMSGISQPRTQTYKNKQYHKTSLLKEIKINNKKIIFDYDYKNPPAEFQSHNSKQLISIKVYNDTINLANSLIKKIDFNYDQITPSNIGANGYTNVDQKLIFLKEVREQGKSSSAEFVKYSFDYYQPEKLPARHSFAKDLYGYFNGGNGVNDLIFNNISTSTVPGNECYSSPLFTAYKSIGSLRAPNDLHTYCGMLKSIYYPTKGKTVLEYESNKLVANVFVKGKNVSTVTVDCMDSTTGVSIPFQIGKRQVVAISGNVGIGDEEGLCENYFAAPHHVTGQKVVVKILDASTDAILYSFDNTQERVINKEVCLEAGWYKITVKASKCSFGNASIKFFPTGMEPHWENKETSMAGVRVMRTTDYDNNGSANVKRYYYGTLNNLETSSGSFATIDPYITENIDVSDVDLIDLGQYTGDISTRDFVRTFTVTSSPKKTLISFDGTTIGYSSVVESWGGDHFENGGIENIFDVHSDIEPLMLCQEIIRNVNYSNSHLNGKLRKKRIFKKENSLVKNISVEQYFYDAKPELEYSKNNFVGIPYYSAKNFVLYVINQYSITSRFSYLSKKIVSSFDIKGQNPVSVTTLYDYANNTHLQLTSESILNLNEEKELEKKYYYPDDLLNEPFMAELKTANRIGISIAIEKYRRGTLFSKDKTVYDKSTSTSNLLLLKAIYAAKFTNELLNIPNIGNLEKKITYDQYDDKGNILQYTPESGVPVSIIWGYNKTQPIAKIENVSYSSIPAGTIINLQELSNADTDNCMSDDCREQLLREALNALRNSFPNSFITTYTYNPLLGVTSIIDPKGVSSYYEYDSFGRLKFVKDQDLNVVQKYCYNYKGQQTDCSDNTSASEYFYKSAARNGSFTRNNCAAGGTGQMVSYSQAVGAYTSTISQADADSNGLNKFNTDGQAYANANGTCTFYSAAINRSITKNNCATGGAGSSIVYSQPYGAAFSNSSQAEADSKGLTKFNAEGQNFANTNGTCTFSNVSITGNFTKNNCVAGGVGQVVSYTLPAGSKTSTVSQADADSQAATLFNTNGQVNANAIGSCIFSSASLTGTFTKNSCFGGGVPQVVNYTLWAGAKTSTVSQADANAQATVLFNANGQIYANAIGTCTFSSVSKTGTFTKNNCPVEGVGQVVSYTLPAGSKTSTISQADADWQALALFNVNGQAKANATSICTFYNKAKSRMFVLSKCPEKSNTTYTVPAGQYSSTISQEDADAKAQKDINAFGKDFRKGKCW</sequence>
<feature type="domain" description="DUF5977" evidence="2">
    <location>
        <begin position="1251"/>
        <end position="1315"/>
    </location>
</feature>
<dbReference type="EMBL" id="JAJJMN010000002">
    <property type="protein sequence ID" value="MCC9019683.1"/>
    <property type="molecule type" value="Genomic_DNA"/>
</dbReference>
<evidence type="ECO:0000313" key="4">
    <source>
        <dbReference type="Proteomes" id="UP001430700"/>
    </source>
</evidence>
<comment type="caution">
    <text evidence="3">The sequence shown here is derived from an EMBL/GenBank/DDBJ whole genome shotgun (WGS) entry which is preliminary data.</text>
</comment>
<evidence type="ECO:0000313" key="3">
    <source>
        <dbReference type="EMBL" id="MCC9019683.1"/>
    </source>
</evidence>
<dbReference type="Pfam" id="PF19404">
    <property type="entry name" value="DUF5977"/>
    <property type="match status" value="6"/>
</dbReference>
<dbReference type="Gene3D" id="2.180.10.10">
    <property type="entry name" value="RHS repeat-associated core"/>
    <property type="match status" value="1"/>
</dbReference>
<feature type="domain" description="DUF5977" evidence="2">
    <location>
        <begin position="1186"/>
        <end position="1250"/>
    </location>
</feature>
<accession>A0ABS8M4C3</accession>
<feature type="signal peptide" evidence="1">
    <location>
        <begin position="1"/>
        <end position="22"/>
    </location>
</feature>